<proteinExistence type="predicted"/>
<evidence type="ECO:0000313" key="1">
    <source>
        <dbReference type="EMBL" id="GAH90948.1"/>
    </source>
</evidence>
<dbReference type="EMBL" id="BARV01002320">
    <property type="protein sequence ID" value="GAH90948.1"/>
    <property type="molecule type" value="Genomic_DNA"/>
</dbReference>
<reference evidence="1" key="1">
    <citation type="journal article" date="2014" name="Front. Microbiol.">
        <title>High frequency of phylogenetically diverse reductive dehalogenase-homologous genes in deep subseafloor sedimentary metagenomes.</title>
        <authorList>
            <person name="Kawai M."/>
            <person name="Futagami T."/>
            <person name="Toyoda A."/>
            <person name="Takaki Y."/>
            <person name="Nishi S."/>
            <person name="Hori S."/>
            <person name="Arai W."/>
            <person name="Tsubouchi T."/>
            <person name="Morono Y."/>
            <person name="Uchiyama I."/>
            <person name="Ito T."/>
            <person name="Fujiyama A."/>
            <person name="Inagaki F."/>
            <person name="Takami H."/>
        </authorList>
    </citation>
    <scope>NUCLEOTIDE SEQUENCE</scope>
    <source>
        <strain evidence="1">Expedition CK06-06</strain>
    </source>
</reference>
<organism evidence="1">
    <name type="scientific">marine sediment metagenome</name>
    <dbReference type="NCBI Taxonomy" id="412755"/>
    <lineage>
        <taxon>unclassified sequences</taxon>
        <taxon>metagenomes</taxon>
        <taxon>ecological metagenomes</taxon>
    </lineage>
</organism>
<sequence length="79" mass="9288">MAKVKKGKDTLILEIPRDLLLKKISHAKKFILVDAEEYKRLLRLVGELEDVQQKIIRGEREYQEGKTMVIDSPRQLLDR</sequence>
<protein>
    <submittedName>
        <fullName evidence="1">Uncharacterized protein</fullName>
    </submittedName>
</protein>
<name>X1LA06_9ZZZZ</name>
<gene>
    <name evidence="1" type="ORF">S06H3_06081</name>
</gene>
<comment type="caution">
    <text evidence="1">The sequence shown here is derived from an EMBL/GenBank/DDBJ whole genome shotgun (WGS) entry which is preliminary data.</text>
</comment>
<accession>X1LA06</accession>
<dbReference type="AlphaFoldDB" id="X1LA06"/>